<proteinExistence type="predicted"/>
<dbReference type="AlphaFoldDB" id="A0A846X2S5"/>
<gene>
    <name evidence="1" type="ORF">HF999_10850</name>
</gene>
<protein>
    <recommendedName>
        <fullName evidence="3">DUF2190 family protein</fullName>
    </recommendedName>
</protein>
<sequence>MTAFRDGGYDTGVALTDLAAYVVVKRNSDDKVVLATAGTDAIVGVVEKPGKQDALVSYARVNGQGSFKVRTGAAVAKGDELTADAAGTAVVATPGDRVFGVARADAAEHDVVEYEKADRVAA</sequence>
<evidence type="ECO:0000313" key="2">
    <source>
        <dbReference type="Proteomes" id="UP000582646"/>
    </source>
</evidence>
<evidence type="ECO:0000313" key="1">
    <source>
        <dbReference type="EMBL" id="NKY18866.1"/>
    </source>
</evidence>
<organism evidence="1 2">
    <name type="scientific">Tsukamurella spumae</name>
    <dbReference type="NCBI Taxonomy" id="44753"/>
    <lineage>
        <taxon>Bacteria</taxon>
        <taxon>Bacillati</taxon>
        <taxon>Actinomycetota</taxon>
        <taxon>Actinomycetes</taxon>
        <taxon>Mycobacteriales</taxon>
        <taxon>Tsukamurellaceae</taxon>
        <taxon>Tsukamurella</taxon>
    </lineage>
</organism>
<evidence type="ECO:0008006" key="3">
    <source>
        <dbReference type="Google" id="ProtNLM"/>
    </source>
</evidence>
<comment type="caution">
    <text evidence="1">The sequence shown here is derived from an EMBL/GenBank/DDBJ whole genome shotgun (WGS) entry which is preliminary data.</text>
</comment>
<accession>A0A846X2S5</accession>
<dbReference type="EMBL" id="JAAXOQ010000012">
    <property type="protein sequence ID" value="NKY18866.1"/>
    <property type="molecule type" value="Genomic_DNA"/>
</dbReference>
<reference evidence="1 2" key="1">
    <citation type="submission" date="2020-04" db="EMBL/GenBank/DDBJ databases">
        <title>MicrobeNet Type strains.</title>
        <authorList>
            <person name="Nicholson A.C."/>
        </authorList>
    </citation>
    <scope>NUCLEOTIDE SEQUENCE [LARGE SCALE GENOMIC DNA]</scope>
    <source>
        <strain evidence="1 2">DSM 44113</strain>
    </source>
</reference>
<dbReference type="RefSeq" id="WP_168545892.1">
    <property type="nucleotide sequence ID" value="NZ_BAAAKS010000064.1"/>
</dbReference>
<name>A0A846X2S5_9ACTN</name>
<dbReference type="Proteomes" id="UP000582646">
    <property type="component" value="Unassembled WGS sequence"/>
</dbReference>
<keyword evidence="2" id="KW-1185">Reference proteome</keyword>